<gene>
    <name evidence="2" type="ORF">J421_1030</name>
</gene>
<dbReference type="SUPFAM" id="SSF81296">
    <property type="entry name" value="E set domains"/>
    <property type="match status" value="1"/>
</dbReference>
<dbReference type="CDD" id="cd00102">
    <property type="entry name" value="IPT"/>
    <property type="match status" value="1"/>
</dbReference>
<evidence type="ECO:0000259" key="1">
    <source>
        <dbReference type="Pfam" id="PF01833"/>
    </source>
</evidence>
<sequence length="223" mass="22976">MRPRLTRSALPALFLAAAGCGESYPTSWPSAPRAYTPPPKLTSISPNLGSTGGGAYATIRGTEIPPGASVTLGGVRVVGVRYDLGVPSGTAAYITTPAHAAGVVDLVVTEPGGGADTLVAAYTYVPPTSFDFNGTWGGFADWQEELVVTFRIEHDALVSVSCVDRATLRFATPPAVRDGAFSYRGADGVSVTGRIVMSGYAVGTLDLPPCTGITWQAGKSPEP</sequence>
<dbReference type="InterPro" id="IPR013783">
    <property type="entry name" value="Ig-like_fold"/>
</dbReference>
<dbReference type="Proteomes" id="UP000019151">
    <property type="component" value="Chromosome"/>
</dbReference>
<dbReference type="InterPro" id="IPR002909">
    <property type="entry name" value="IPT_dom"/>
</dbReference>
<proteinExistence type="predicted"/>
<dbReference type="EMBL" id="CP007128">
    <property type="protein sequence ID" value="AHG88567.1"/>
    <property type="molecule type" value="Genomic_DNA"/>
</dbReference>
<dbReference type="KEGG" id="gba:J421_1030"/>
<organism evidence="2 3">
    <name type="scientific">Gemmatirosa kalamazoonensis</name>
    <dbReference type="NCBI Taxonomy" id="861299"/>
    <lineage>
        <taxon>Bacteria</taxon>
        <taxon>Pseudomonadati</taxon>
        <taxon>Gemmatimonadota</taxon>
        <taxon>Gemmatimonadia</taxon>
        <taxon>Gemmatimonadales</taxon>
        <taxon>Gemmatimonadaceae</taxon>
        <taxon>Gemmatirosa</taxon>
    </lineage>
</organism>
<keyword evidence="3" id="KW-1185">Reference proteome</keyword>
<dbReference type="HOGENOM" id="CLU_1238729_0_0_0"/>
<dbReference type="AlphaFoldDB" id="W0RDP7"/>
<dbReference type="InterPro" id="IPR014756">
    <property type="entry name" value="Ig_E-set"/>
</dbReference>
<feature type="domain" description="IPT/TIG" evidence="1">
    <location>
        <begin position="39"/>
        <end position="116"/>
    </location>
</feature>
<dbReference type="PROSITE" id="PS51257">
    <property type="entry name" value="PROKAR_LIPOPROTEIN"/>
    <property type="match status" value="1"/>
</dbReference>
<dbReference type="STRING" id="861299.J421_1030"/>
<dbReference type="Gene3D" id="2.60.40.10">
    <property type="entry name" value="Immunoglobulins"/>
    <property type="match status" value="1"/>
</dbReference>
<accession>W0RDP7</accession>
<keyword evidence="2" id="KW-0675">Receptor</keyword>
<dbReference type="PATRIC" id="fig|861299.3.peg.1044"/>
<protein>
    <submittedName>
        <fullName evidence="2">Cell surface receptor IPT/TIG domain protein</fullName>
    </submittedName>
</protein>
<evidence type="ECO:0000313" key="3">
    <source>
        <dbReference type="Proteomes" id="UP000019151"/>
    </source>
</evidence>
<dbReference type="RefSeq" id="WP_025410099.1">
    <property type="nucleotide sequence ID" value="NZ_CP007128.1"/>
</dbReference>
<dbReference type="InParanoid" id="W0RDP7"/>
<reference evidence="2 3" key="1">
    <citation type="journal article" date="2014" name="Genome Announc.">
        <title>Genome Sequence and Methylome of Soil Bacterium Gemmatirosa kalamazoonensis KBS708T, a Member of the Rarely Cultivated Gemmatimonadetes Phylum.</title>
        <authorList>
            <person name="Debruyn J.M."/>
            <person name="Radosevich M."/>
            <person name="Wommack K.E."/>
            <person name="Polson S.W."/>
            <person name="Hauser L.J."/>
            <person name="Fawaz M.N."/>
            <person name="Korlach J."/>
            <person name="Tsai Y.C."/>
        </authorList>
    </citation>
    <scope>NUCLEOTIDE SEQUENCE [LARGE SCALE GENOMIC DNA]</scope>
    <source>
        <strain evidence="2 3">KBS708</strain>
    </source>
</reference>
<name>W0RDP7_9BACT</name>
<dbReference type="Pfam" id="PF01833">
    <property type="entry name" value="TIG"/>
    <property type="match status" value="1"/>
</dbReference>
<evidence type="ECO:0000313" key="2">
    <source>
        <dbReference type="EMBL" id="AHG88567.1"/>
    </source>
</evidence>
<dbReference type="OrthoDB" id="5479351at2"/>